<evidence type="ECO:0000256" key="1">
    <source>
        <dbReference type="SAM" id="Phobius"/>
    </source>
</evidence>
<dbReference type="Proteomes" id="UP000238479">
    <property type="component" value="Chromosome 3"/>
</dbReference>
<evidence type="ECO:0000313" key="3">
    <source>
        <dbReference type="Proteomes" id="UP000238479"/>
    </source>
</evidence>
<dbReference type="Gramene" id="PRQ45788">
    <property type="protein sequence ID" value="PRQ45788"/>
    <property type="gene ID" value="RchiOBHm_Chr3g0495461"/>
</dbReference>
<accession>A0A2P6RH86</accession>
<evidence type="ECO:0000313" key="2">
    <source>
        <dbReference type="EMBL" id="PRQ45788.1"/>
    </source>
</evidence>
<comment type="caution">
    <text evidence="2">The sequence shown here is derived from an EMBL/GenBank/DDBJ whole genome shotgun (WGS) entry which is preliminary data.</text>
</comment>
<keyword evidence="3" id="KW-1185">Reference proteome</keyword>
<keyword evidence="1" id="KW-0472">Membrane</keyword>
<name>A0A2P6RH86_ROSCH</name>
<gene>
    <name evidence="2" type="ORF">RchiOBHm_Chr3g0495461</name>
</gene>
<dbReference type="AlphaFoldDB" id="A0A2P6RH86"/>
<sequence length="68" mass="7583">MIISNYCSLCWPVEEDLRVFGDVNSSVNCAAEFLLFFGFKFGYFCLYLVAAAGRIEPSSEGDTGRQQV</sequence>
<feature type="transmembrane region" description="Helical" evidence="1">
    <location>
        <begin position="33"/>
        <end position="50"/>
    </location>
</feature>
<keyword evidence="1" id="KW-1133">Transmembrane helix</keyword>
<dbReference type="EMBL" id="PDCK01000041">
    <property type="protein sequence ID" value="PRQ45788.1"/>
    <property type="molecule type" value="Genomic_DNA"/>
</dbReference>
<proteinExistence type="predicted"/>
<reference evidence="2 3" key="1">
    <citation type="journal article" date="2018" name="Nat. Genet.">
        <title>The Rosa genome provides new insights in the design of modern roses.</title>
        <authorList>
            <person name="Bendahmane M."/>
        </authorList>
    </citation>
    <scope>NUCLEOTIDE SEQUENCE [LARGE SCALE GENOMIC DNA]</scope>
    <source>
        <strain evidence="3">cv. Old Blush</strain>
    </source>
</reference>
<protein>
    <submittedName>
        <fullName evidence="2">Uncharacterized protein</fullName>
    </submittedName>
</protein>
<organism evidence="2 3">
    <name type="scientific">Rosa chinensis</name>
    <name type="common">China rose</name>
    <dbReference type="NCBI Taxonomy" id="74649"/>
    <lineage>
        <taxon>Eukaryota</taxon>
        <taxon>Viridiplantae</taxon>
        <taxon>Streptophyta</taxon>
        <taxon>Embryophyta</taxon>
        <taxon>Tracheophyta</taxon>
        <taxon>Spermatophyta</taxon>
        <taxon>Magnoliopsida</taxon>
        <taxon>eudicotyledons</taxon>
        <taxon>Gunneridae</taxon>
        <taxon>Pentapetalae</taxon>
        <taxon>rosids</taxon>
        <taxon>fabids</taxon>
        <taxon>Rosales</taxon>
        <taxon>Rosaceae</taxon>
        <taxon>Rosoideae</taxon>
        <taxon>Rosoideae incertae sedis</taxon>
        <taxon>Rosa</taxon>
    </lineage>
</organism>
<keyword evidence="1" id="KW-0812">Transmembrane</keyword>